<organism evidence="1">
    <name type="scientific">bioreactor metagenome</name>
    <dbReference type="NCBI Taxonomy" id="1076179"/>
    <lineage>
        <taxon>unclassified sequences</taxon>
        <taxon>metagenomes</taxon>
        <taxon>ecological metagenomes</taxon>
    </lineage>
</organism>
<proteinExistence type="predicted"/>
<comment type="caution">
    <text evidence="1">The sequence shown here is derived from an EMBL/GenBank/DDBJ whole genome shotgun (WGS) entry which is preliminary data.</text>
</comment>
<dbReference type="AlphaFoldDB" id="A0A645G2Z5"/>
<reference evidence="1" key="1">
    <citation type="submission" date="2019-08" db="EMBL/GenBank/DDBJ databases">
        <authorList>
            <person name="Kucharzyk K."/>
            <person name="Murdoch R.W."/>
            <person name="Higgins S."/>
            <person name="Loffler F."/>
        </authorList>
    </citation>
    <scope>NUCLEOTIDE SEQUENCE</scope>
</reference>
<name>A0A645G2Z5_9ZZZZ</name>
<gene>
    <name evidence="1" type="ORF">SDC9_168626</name>
</gene>
<protein>
    <submittedName>
        <fullName evidence="1">Uncharacterized protein</fullName>
    </submittedName>
</protein>
<sequence>MDIPVVAKTRTIDITSEDGIWKLGVEYSTAIGGDAPNEISLKIVIEEENNVEH</sequence>
<dbReference type="EMBL" id="VSSQ01069183">
    <property type="protein sequence ID" value="MPN21247.1"/>
    <property type="molecule type" value="Genomic_DNA"/>
</dbReference>
<evidence type="ECO:0000313" key="1">
    <source>
        <dbReference type="EMBL" id="MPN21247.1"/>
    </source>
</evidence>
<accession>A0A645G2Z5</accession>